<dbReference type="GO" id="GO:0005524">
    <property type="term" value="F:ATP binding"/>
    <property type="evidence" value="ECO:0007669"/>
    <property type="project" value="UniProtKB-KW"/>
</dbReference>
<dbReference type="SMART" id="SM00382">
    <property type="entry name" value="AAA"/>
    <property type="match status" value="1"/>
</dbReference>
<protein>
    <submittedName>
        <fullName evidence="5">AAA ATPase central domain protein</fullName>
    </submittedName>
</protein>
<dbReference type="Pfam" id="PF00004">
    <property type="entry name" value="AAA"/>
    <property type="match status" value="1"/>
</dbReference>
<proteinExistence type="inferred from homology"/>
<dbReference type="InterPro" id="IPR027417">
    <property type="entry name" value="P-loop_NTPase"/>
</dbReference>
<evidence type="ECO:0000313" key="5">
    <source>
        <dbReference type="EMBL" id="CCC73058.1"/>
    </source>
</evidence>
<dbReference type="AlphaFoldDB" id="G0VNN0"/>
<dbReference type="RefSeq" id="WP_014015794.1">
    <property type="nucleotide sequence ID" value="NC_015873.1"/>
</dbReference>
<evidence type="ECO:0000256" key="1">
    <source>
        <dbReference type="ARBA" id="ARBA00006914"/>
    </source>
</evidence>
<dbReference type="HOGENOM" id="CLU_785014_0_0_9"/>
<dbReference type="GeneID" id="97491793"/>
<keyword evidence="2" id="KW-0547">Nucleotide-binding</keyword>
<sequence length="351" mass="40315">MKKKDIVNLIKCYAEGNDAGFRTTAYQIAKEFDQSGDTQLGLYLMSLLSDANTFVPQVQESKETYTGLQYLDKASACEEMLLLPDVIMNDILGIVNAINHHMGIHRFLFEGAPGTGKTEAVKQLGRILNRDVYMVNFSELIDSRLGQTAKNIVALFKEMNGIYQKYNMIFLFDEIDALALDRTNNNDLREMGRATSTLLKCLDLLDKDIILVATTNLYSYFDRALIRRFDSVISFNRYTQDDLLDIAEKILNRYLDQLHLKNRDVRLFRKIMKLMDQLPYPGDLKNIVRTAVAFSNPNDECDYFRRLYSAICGKNPDNLSELKKQKFTVREMAILTNKSKSTIDRELKEAL</sequence>
<dbReference type="CDD" id="cd19481">
    <property type="entry name" value="RecA-like_protease"/>
    <property type="match status" value="1"/>
</dbReference>
<organism evidence="5 6">
    <name type="scientific">Megasphaera elsdenii DSM 20460</name>
    <dbReference type="NCBI Taxonomy" id="1064535"/>
    <lineage>
        <taxon>Bacteria</taxon>
        <taxon>Bacillati</taxon>
        <taxon>Bacillota</taxon>
        <taxon>Negativicutes</taxon>
        <taxon>Veillonellales</taxon>
        <taxon>Veillonellaceae</taxon>
        <taxon>Megasphaera</taxon>
    </lineage>
</organism>
<dbReference type="PANTHER" id="PTHR23073">
    <property type="entry name" value="26S PROTEASOME REGULATORY SUBUNIT"/>
    <property type="match status" value="1"/>
</dbReference>
<evidence type="ECO:0000256" key="2">
    <source>
        <dbReference type="ARBA" id="ARBA00022741"/>
    </source>
</evidence>
<dbReference type="KEGG" id="med:MELS_0836"/>
<feature type="domain" description="AAA+ ATPase" evidence="4">
    <location>
        <begin position="103"/>
        <end position="239"/>
    </location>
</feature>
<dbReference type="InterPro" id="IPR003593">
    <property type="entry name" value="AAA+_ATPase"/>
</dbReference>
<evidence type="ECO:0000313" key="6">
    <source>
        <dbReference type="Proteomes" id="UP000010111"/>
    </source>
</evidence>
<dbReference type="STRING" id="1064535.MELS_0836"/>
<evidence type="ECO:0000256" key="3">
    <source>
        <dbReference type="ARBA" id="ARBA00022840"/>
    </source>
</evidence>
<dbReference type="Gene3D" id="3.40.50.300">
    <property type="entry name" value="P-loop containing nucleotide triphosphate hydrolases"/>
    <property type="match status" value="1"/>
</dbReference>
<evidence type="ECO:0000259" key="4">
    <source>
        <dbReference type="SMART" id="SM00382"/>
    </source>
</evidence>
<dbReference type="EMBL" id="HE576794">
    <property type="protein sequence ID" value="CCC73058.1"/>
    <property type="molecule type" value="Genomic_DNA"/>
</dbReference>
<dbReference type="eggNOG" id="COG0464">
    <property type="taxonomic scope" value="Bacteria"/>
</dbReference>
<name>G0VNN0_MEGEL</name>
<dbReference type="InterPro" id="IPR003959">
    <property type="entry name" value="ATPase_AAA_core"/>
</dbReference>
<keyword evidence="6" id="KW-1185">Reference proteome</keyword>
<dbReference type="SUPFAM" id="SSF52540">
    <property type="entry name" value="P-loop containing nucleoside triphosphate hydrolases"/>
    <property type="match status" value="1"/>
</dbReference>
<reference evidence="5 6" key="1">
    <citation type="journal article" date="2011" name="J. Bacteriol.">
        <title>Genome Sequence of the Ruminal Bacterium Megasphaera elsdenii.</title>
        <authorList>
            <person name="Marx H."/>
            <person name="Graf A.B."/>
            <person name="Tatto N."/>
            <person name="Thallinger G.G."/>
            <person name="Mattanovich D."/>
            <person name="Sauer M."/>
        </authorList>
    </citation>
    <scope>NUCLEOTIDE SEQUENCE [LARGE SCALE GENOMIC DNA]</scope>
    <source>
        <strain evidence="5 6">DSM 20460</strain>
    </source>
</reference>
<gene>
    <name evidence="5" type="ORF">MELS_0836</name>
</gene>
<dbReference type="Proteomes" id="UP000010111">
    <property type="component" value="Chromosome"/>
</dbReference>
<dbReference type="InterPro" id="IPR050221">
    <property type="entry name" value="26S_Proteasome_ATPase"/>
</dbReference>
<dbReference type="GO" id="GO:0016887">
    <property type="term" value="F:ATP hydrolysis activity"/>
    <property type="evidence" value="ECO:0007669"/>
    <property type="project" value="InterPro"/>
</dbReference>
<comment type="similarity">
    <text evidence="1">Belongs to the AAA ATPase family.</text>
</comment>
<accession>G0VNN0</accession>
<keyword evidence="3" id="KW-0067">ATP-binding</keyword>